<dbReference type="VEuPathDB" id="FungiDB:RhiirFUN_018135"/>
<feature type="region of interest" description="Disordered" evidence="1">
    <location>
        <begin position="121"/>
        <end position="188"/>
    </location>
</feature>
<accession>A0A2N0QNV8</accession>
<organism evidence="2 3">
    <name type="scientific">Rhizophagus irregularis</name>
    <dbReference type="NCBI Taxonomy" id="588596"/>
    <lineage>
        <taxon>Eukaryota</taxon>
        <taxon>Fungi</taxon>
        <taxon>Fungi incertae sedis</taxon>
        <taxon>Mucoromycota</taxon>
        <taxon>Glomeromycotina</taxon>
        <taxon>Glomeromycetes</taxon>
        <taxon>Glomerales</taxon>
        <taxon>Glomeraceae</taxon>
        <taxon>Rhizophagus</taxon>
    </lineage>
</organism>
<feature type="non-terminal residue" evidence="2">
    <location>
        <position position="188"/>
    </location>
</feature>
<proteinExistence type="predicted"/>
<dbReference type="VEuPathDB" id="FungiDB:RhiirA1_480799"/>
<feature type="compositionally biased region" description="Basic residues" evidence="1">
    <location>
        <begin position="165"/>
        <end position="179"/>
    </location>
</feature>
<dbReference type="EMBL" id="LLXH01005219">
    <property type="protein sequence ID" value="PKC52739.1"/>
    <property type="molecule type" value="Genomic_DNA"/>
</dbReference>
<reference evidence="2 3" key="2">
    <citation type="submission" date="2017-10" db="EMBL/GenBank/DDBJ databases">
        <title>Genome analyses suggest a sexual origin of heterokaryosis in a supposedly ancient asexual fungus.</title>
        <authorList>
            <person name="Corradi N."/>
            <person name="Sedzielewska K."/>
            <person name="Noel J."/>
            <person name="Charron P."/>
            <person name="Farinelli L."/>
            <person name="Marton T."/>
            <person name="Kruger M."/>
            <person name="Pelin A."/>
            <person name="Brachmann A."/>
            <person name="Corradi N."/>
        </authorList>
    </citation>
    <scope>NUCLEOTIDE SEQUENCE [LARGE SCALE GENOMIC DNA]</scope>
    <source>
        <strain evidence="2 3">A1</strain>
    </source>
</reference>
<dbReference type="Proteomes" id="UP000232688">
    <property type="component" value="Unassembled WGS sequence"/>
</dbReference>
<name>A0A2N0QNV8_9GLOM</name>
<evidence type="ECO:0008006" key="4">
    <source>
        <dbReference type="Google" id="ProtNLM"/>
    </source>
</evidence>
<evidence type="ECO:0000313" key="3">
    <source>
        <dbReference type="Proteomes" id="UP000232688"/>
    </source>
</evidence>
<comment type="caution">
    <text evidence="2">The sequence shown here is derived from an EMBL/GenBank/DDBJ whole genome shotgun (WGS) entry which is preliminary data.</text>
</comment>
<reference evidence="2 3" key="1">
    <citation type="submission" date="2017-10" db="EMBL/GenBank/DDBJ databases">
        <title>Extensive intraspecific genome diversity in a model arbuscular mycorrhizal fungus.</title>
        <authorList>
            <person name="Chen E.C.H."/>
            <person name="Morin E."/>
            <person name="Baudet D."/>
            <person name="Noel J."/>
            <person name="Ndikumana S."/>
            <person name="Charron P."/>
            <person name="St-Onge C."/>
            <person name="Giorgi J."/>
            <person name="Grigoriev I.V."/>
            <person name="Roux C."/>
            <person name="Martin F.M."/>
            <person name="Corradi N."/>
        </authorList>
    </citation>
    <scope>NUCLEOTIDE SEQUENCE [LARGE SCALE GENOMIC DNA]</scope>
    <source>
        <strain evidence="2 3">A1</strain>
    </source>
</reference>
<dbReference type="AlphaFoldDB" id="A0A2N0QNV8"/>
<evidence type="ECO:0000256" key="1">
    <source>
        <dbReference type="SAM" id="MobiDB-lite"/>
    </source>
</evidence>
<evidence type="ECO:0000313" key="2">
    <source>
        <dbReference type="EMBL" id="PKC52739.1"/>
    </source>
</evidence>
<protein>
    <recommendedName>
        <fullName evidence="4">RRM domain-containing protein</fullName>
    </recommendedName>
</protein>
<sequence length="188" mass="21173">MEQFENTWAVLCTGHYLRVCLAFHSSDQRAIRRAHVALLAGLPQGSVAADLSEIAKEVSAKSVNIPFSYNSYNPKPYAYVHFSFAATKESAMGITCALKSIGLTLGMNLLNNDKLRELYNKHLPPSHPAKHHNRFARPDNSRQRSYADAAGRRAPSRSQFCPRSSHSRSQHNNHRRSHRPSQSDLDYD</sequence>
<gene>
    <name evidence="2" type="ORF">RhiirA1_480799</name>
</gene>